<dbReference type="AlphaFoldDB" id="A0A644XFY0"/>
<comment type="caution">
    <text evidence="1">The sequence shown here is derived from an EMBL/GenBank/DDBJ whole genome shotgun (WGS) entry which is preliminary data.</text>
</comment>
<proteinExistence type="predicted"/>
<organism evidence="1">
    <name type="scientific">bioreactor metagenome</name>
    <dbReference type="NCBI Taxonomy" id="1076179"/>
    <lineage>
        <taxon>unclassified sequences</taxon>
        <taxon>metagenomes</taxon>
        <taxon>ecological metagenomes</taxon>
    </lineage>
</organism>
<sequence length="56" mass="6663">MQGGYIYLNKDYTDGCEFVITFSNMLEVNDSIDVDFKHFIDDEKILRELSDIYELF</sequence>
<reference evidence="1" key="1">
    <citation type="submission" date="2019-08" db="EMBL/GenBank/DDBJ databases">
        <authorList>
            <person name="Kucharzyk K."/>
            <person name="Murdoch R.W."/>
            <person name="Higgins S."/>
            <person name="Loffler F."/>
        </authorList>
    </citation>
    <scope>NUCLEOTIDE SEQUENCE</scope>
</reference>
<protein>
    <submittedName>
        <fullName evidence="1">Uncharacterized protein</fullName>
    </submittedName>
</protein>
<dbReference type="EMBL" id="VSSQ01002056">
    <property type="protein sequence ID" value="MPM13034.1"/>
    <property type="molecule type" value="Genomic_DNA"/>
</dbReference>
<evidence type="ECO:0000313" key="1">
    <source>
        <dbReference type="EMBL" id="MPM13034.1"/>
    </source>
</evidence>
<name>A0A644XFY0_9ZZZZ</name>
<gene>
    <name evidence="1" type="ORF">SDC9_59389</name>
</gene>
<accession>A0A644XFY0</accession>